<comment type="caution">
    <text evidence="4">The sequence shown here is derived from an EMBL/GenBank/DDBJ whole genome shotgun (WGS) entry which is preliminary data.</text>
</comment>
<sequence>MFNVLFVDDDSFMLRALLRLAKRLRPDWQFWTEQDGLNWAKSIANDVNVDLIICDYLMPDVNGDTVLVEASKHYPQAIRALLTGDTTEEVVCKAGKTAHFVLSKPFNEQDIVQLLTSVERVHKLPFSHDIRAMLGASALLLPQPDIVQRVRKMLQNDQSEAADIVDLIAHDPLITAKLLQLANSAFLGFSRTTLSIEEAIKRLGMDLTSAIISSIAIEQSLTSIIDKSAQIRINEHAYQRALNAQKIANVLCLQKSKQEELFIAALMSSIGELIVSSRIWQNMFAAQFADWPPQKLIVAISAYLLTLWGYSESLCHTILSSAEPEFSDTEHNLALLLFLAWYVTEHHGIMPEEILDKLSDDQIKALLLK</sequence>
<dbReference type="InterPro" id="IPR013976">
    <property type="entry name" value="HDOD"/>
</dbReference>
<reference evidence="4" key="1">
    <citation type="journal article" date="2023" name="Int. J. Syst. Evol. Microbiol.">
        <title>&lt;i&gt;Shewanella septentrionalis&lt;/i&gt; sp. nov. and &lt;i&gt;Shewanella holmiensis&lt;/i&gt; sp. nov., isolated from Baltic Sea water and sediments.</title>
        <authorList>
            <person name="Martin-Rodriguez A.J."/>
            <person name="Thorell K."/>
            <person name="Joffre E."/>
            <person name="Jensie-Markopoulos S."/>
            <person name="Moore E.R.B."/>
            <person name="Sjoling A."/>
        </authorList>
    </citation>
    <scope>NUCLEOTIDE SEQUENCE</scope>
    <source>
        <strain evidence="4">SP1W3</strain>
    </source>
</reference>
<dbReference type="RefSeq" id="WP_261271531.1">
    <property type="nucleotide sequence ID" value="NZ_JAMTCC010000002.1"/>
</dbReference>
<feature type="domain" description="HDOD" evidence="3">
    <location>
        <begin position="140"/>
        <end position="324"/>
    </location>
</feature>
<proteinExistence type="predicted"/>
<feature type="modified residue" description="4-aspartylphosphate" evidence="1">
    <location>
        <position position="55"/>
    </location>
</feature>
<dbReference type="GO" id="GO:0000160">
    <property type="term" value="P:phosphorelay signal transduction system"/>
    <property type="evidence" value="ECO:0007669"/>
    <property type="project" value="InterPro"/>
</dbReference>
<accession>A0A9X2WQY8</accession>
<dbReference type="Proteomes" id="UP001155604">
    <property type="component" value="Unassembled WGS sequence"/>
</dbReference>
<evidence type="ECO:0000259" key="2">
    <source>
        <dbReference type="PROSITE" id="PS50110"/>
    </source>
</evidence>
<dbReference type="PANTHER" id="PTHR33525">
    <property type="match status" value="1"/>
</dbReference>
<dbReference type="SUPFAM" id="SSF109604">
    <property type="entry name" value="HD-domain/PDEase-like"/>
    <property type="match status" value="1"/>
</dbReference>
<dbReference type="PROSITE" id="PS50110">
    <property type="entry name" value="RESPONSE_REGULATORY"/>
    <property type="match status" value="1"/>
</dbReference>
<dbReference type="SMART" id="SM00448">
    <property type="entry name" value="REC"/>
    <property type="match status" value="1"/>
</dbReference>
<dbReference type="InterPro" id="IPR011006">
    <property type="entry name" value="CheY-like_superfamily"/>
</dbReference>
<evidence type="ECO:0000313" key="5">
    <source>
        <dbReference type="Proteomes" id="UP001155604"/>
    </source>
</evidence>
<dbReference type="AlphaFoldDB" id="A0A9X2WQY8"/>
<dbReference type="SUPFAM" id="SSF52172">
    <property type="entry name" value="CheY-like"/>
    <property type="match status" value="1"/>
</dbReference>
<keyword evidence="5" id="KW-1185">Reference proteome</keyword>
<dbReference type="PIRSF" id="PIRSF036883">
    <property type="entry name" value="RR_HD-GYP_mod"/>
    <property type="match status" value="1"/>
</dbReference>
<evidence type="ECO:0000256" key="1">
    <source>
        <dbReference type="PROSITE-ProRule" id="PRU00169"/>
    </source>
</evidence>
<keyword evidence="1" id="KW-0597">Phosphoprotein</keyword>
<dbReference type="InterPro" id="IPR001789">
    <property type="entry name" value="Sig_transdc_resp-reg_receiver"/>
</dbReference>
<dbReference type="Gene3D" id="3.40.50.2300">
    <property type="match status" value="1"/>
</dbReference>
<protein>
    <submittedName>
        <fullName evidence="4">Response regulator</fullName>
    </submittedName>
</protein>
<dbReference type="PROSITE" id="PS51833">
    <property type="entry name" value="HDOD"/>
    <property type="match status" value="1"/>
</dbReference>
<dbReference type="PANTHER" id="PTHR33525:SF5">
    <property type="entry name" value="TWO COMPONENT SIGNAL TRANSDUCTION SYSTEM RESPONSE REGULATOR"/>
    <property type="match status" value="1"/>
</dbReference>
<dbReference type="InterPro" id="IPR014626">
    <property type="entry name" value="Sig_transdc_resp-reg_put"/>
</dbReference>
<evidence type="ECO:0000313" key="4">
    <source>
        <dbReference type="EMBL" id="MCT7943986.1"/>
    </source>
</evidence>
<dbReference type="EMBL" id="JAMTCC010000002">
    <property type="protein sequence ID" value="MCT7943986.1"/>
    <property type="molecule type" value="Genomic_DNA"/>
</dbReference>
<gene>
    <name evidence="4" type="ORF">NE536_01160</name>
</gene>
<evidence type="ECO:0000259" key="3">
    <source>
        <dbReference type="PROSITE" id="PS51833"/>
    </source>
</evidence>
<dbReference type="Gene3D" id="1.10.3210.10">
    <property type="entry name" value="Hypothetical protein af1432"/>
    <property type="match status" value="1"/>
</dbReference>
<feature type="domain" description="Response regulatory" evidence="2">
    <location>
        <begin position="3"/>
        <end position="119"/>
    </location>
</feature>
<dbReference type="Pfam" id="PF00072">
    <property type="entry name" value="Response_reg"/>
    <property type="match status" value="1"/>
</dbReference>
<name>A0A9X2WQY8_9GAMM</name>
<dbReference type="InterPro" id="IPR052340">
    <property type="entry name" value="RNase_Y/CdgJ"/>
</dbReference>
<dbReference type="Pfam" id="PF08668">
    <property type="entry name" value="HDOD"/>
    <property type="match status" value="1"/>
</dbReference>
<organism evidence="4 5">
    <name type="scientific">Shewanella septentrionalis</name>
    <dbReference type="NCBI Taxonomy" id="2952223"/>
    <lineage>
        <taxon>Bacteria</taxon>
        <taxon>Pseudomonadati</taxon>
        <taxon>Pseudomonadota</taxon>
        <taxon>Gammaproteobacteria</taxon>
        <taxon>Alteromonadales</taxon>
        <taxon>Shewanellaceae</taxon>
        <taxon>Shewanella</taxon>
    </lineage>
</organism>